<evidence type="ECO:0000313" key="6">
    <source>
        <dbReference type="Proteomes" id="UP000268014"/>
    </source>
</evidence>
<dbReference type="Pfam" id="PF01391">
    <property type="entry name" value="Collagen"/>
    <property type="match status" value="1"/>
</dbReference>
<feature type="compositionally biased region" description="Pro residues" evidence="2">
    <location>
        <begin position="185"/>
        <end position="194"/>
    </location>
</feature>
<feature type="transmembrane region" description="Helical" evidence="3">
    <location>
        <begin position="7"/>
        <end position="30"/>
    </location>
</feature>
<reference evidence="5 6" key="2">
    <citation type="submission" date="2018-11" db="EMBL/GenBank/DDBJ databases">
        <authorList>
            <consortium name="Pathogen Informatics"/>
        </authorList>
    </citation>
    <scope>NUCLEOTIDE SEQUENCE [LARGE SCALE GENOMIC DNA]</scope>
    <source>
        <strain evidence="5 6">MHpl1</strain>
    </source>
</reference>
<evidence type="ECO:0000256" key="3">
    <source>
        <dbReference type="SAM" id="Phobius"/>
    </source>
</evidence>
<keyword evidence="3" id="KW-1133">Transmembrane helix</keyword>
<keyword evidence="3" id="KW-0812">Transmembrane</keyword>
<keyword evidence="1" id="KW-0677">Repeat</keyword>
<keyword evidence="3" id="KW-0472">Membrane</keyword>
<reference evidence="7" key="1">
    <citation type="submission" date="2017-02" db="UniProtKB">
        <authorList>
            <consortium name="WormBaseParasite"/>
        </authorList>
    </citation>
    <scope>IDENTIFICATION</scope>
</reference>
<organism evidence="7">
    <name type="scientific">Haemonchus placei</name>
    <name type="common">Barber's pole worm</name>
    <dbReference type="NCBI Taxonomy" id="6290"/>
    <lineage>
        <taxon>Eukaryota</taxon>
        <taxon>Metazoa</taxon>
        <taxon>Ecdysozoa</taxon>
        <taxon>Nematoda</taxon>
        <taxon>Chromadorea</taxon>
        <taxon>Rhabditida</taxon>
        <taxon>Rhabditina</taxon>
        <taxon>Rhabditomorpha</taxon>
        <taxon>Strongyloidea</taxon>
        <taxon>Trichostrongylidae</taxon>
        <taxon>Haemonchus</taxon>
    </lineage>
</organism>
<feature type="compositionally biased region" description="Low complexity" evidence="2">
    <location>
        <begin position="252"/>
        <end position="265"/>
    </location>
</feature>
<gene>
    <name evidence="5" type="ORF">HPLM_LOCUS8722</name>
</gene>
<feature type="compositionally biased region" description="Gly residues" evidence="2">
    <location>
        <begin position="207"/>
        <end position="219"/>
    </location>
</feature>
<dbReference type="InterPro" id="IPR002486">
    <property type="entry name" value="Col_cuticle_N"/>
</dbReference>
<dbReference type="OMA" id="VCHTAKM"/>
<evidence type="ECO:0000259" key="4">
    <source>
        <dbReference type="SMART" id="SM01088"/>
    </source>
</evidence>
<feature type="compositionally biased region" description="Pro residues" evidence="2">
    <location>
        <begin position="140"/>
        <end position="149"/>
    </location>
</feature>
<evidence type="ECO:0000256" key="2">
    <source>
        <dbReference type="SAM" id="MobiDB-lite"/>
    </source>
</evidence>
<dbReference type="OrthoDB" id="5876675at2759"/>
<dbReference type="InterPro" id="IPR008160">
    <property type="entry name" value="Collagen"/>
</dbReference>
<dbReference type="PANTHER" id="PTHR24637:SF377">
    <property type="entry name" value="COLLAGEN TYPE IX ALPHA 1 CHAIN"/>
    <property type="match status" value="1"/>
</dbReference>
<feature type="compositionally biased region" description="Low complexity" evidence="2">
    <location>
        <begin position="196"/>
        <end position="206"/>
    </location>
</feature>
<evidence type="ECO:0000313" key="5">
    <source>
        <dbReference type="EMBL" id="VDO35656.1"/>
    </source>
</evidence>
<name>A0A0N4WDQ7_HAEPC</name>
<dbReference type="WBParaSite" id="HPLM_0000873001-mRNA-1">
    <property type="protein sequence ID" value="HPLM_0000873001-mRNA-1"/>
    <property type="gene ID" value="HPLM_0000873001"/>
</dbReference>
<proteinExistence type="predicted"/>
<dbReference type="STRING" id="6290.A0A0N4WDQ7"/>
<sequence length="484" mass="47016">MSLQRSVLAATCGGSTIAIIAAIGLTISLLTDINSFYDDVITDMNEFKGYADDAWKQMIRTTGGDRHVFDVIVARTRREGYQVPPTGIEAQPEAGVQAAKSDSFDGAGGGGVSADGIGGGGGGYGNYVCECAEKSRGCPAGPPGPPGTPGIPGEDGENGEDGLPGKNGMAVLADHMMGGCIKCPQGPPGPPGPDGPSGSPGSPGNPGADGTGGGSGVPGPAGPPGPPGQDGKPGSDGTPGTDGANGMRSISAPGPAGAPGPQGEPGRNGENGSSSAGAPGPAGPPGPPGRDGAPGGPGAPGGRGLDGAPGADAAYCPCPPRSMLSVGAGAQSFAETAAAGVAAAVDKRELTEPEGSGENKVVAEVVNTGKGVVTEEHVDTVLTGNAAGSDAAKAAEVVTEVTKGAAFQGAFAPSAVPTESTPTTTITAGTESAPAAPSLLNAEIAPPALPDVASPAIPVPTQHSRAGNAAFRLRRYFNRYYWHV</sequence>
<protein>
    <submittedName>
        <fullName evidence="7">Col_cuticle_N domain-containing protein</fullName>
    </submittedName>
</protein>
<dbReference type="EMBL" id="UZAF01016918">
    <property type="protein sequence ID" value="VDO35656.1"/>
    <property type="molecule type" value="Genomic_DNA"/>
</dbReference>
<keyword evidence="6" id="KW-1185">Reference proteome</keyword>
<dbReference type="GO" id="GO:0042302">
    <property type="term" value="F:structural constituent of cuticle"/>
    <property type="evidence" value="ECO:0007669"/>
    <property type="project" value="InterPro"/>
</dbReference>
<feature type="compositionally biased region" description="Gly residues" evidence="2">
    <location>
        <begin position="292"/>
        <end position="306"/>
    </location>
</feature>
<dbReference type="AlphaFoldDB" id="A0A0N4WDQ7"/>
<feature type="domain" description="Nematode cuticle collagen N-terminal" evidence="4">
    <location>
        <begin position="8"/>
        <end position="58"/>
    </location>
</feature>
<dbReference type="PANTHER" id="PTHR24637">
    <property type="entry name" value="COLLAGEN"/>
    <property type="match status" value="1"/>
</dbReference>
<feature type="region of interest" description="Disordered" evidence="2">
    <location>
        <begin position="138"/>
        <end position="306"/>
    </location>
</feature>
<dbReference type="SMART" id="SM01088">
    <property type="entry name" value="Col_cuticle_N"/>
    <property type="match status" value="1"/>
</dbReference>
<evidence type="ECO:0000313" key="7">
    <source>
        <dbReference type="WBParaSite" id="HPLM_0000873001-mRNA-1"/>
    </source>
</evidence>
<dbReference type="Proteomes" id="UP000268014">
    <property type="component" value="Unassembled WGS sequence"/>
</dbReference>
<evidence type="ECO:0000256" key="1">
    <source>
        <dbReference type="ARBA" id="ARBA00022737"/>
    </source>
</evidence>
<dbReference type="Pfam" id="PF01484">
    <property type="entry name" value="Col_cuticle_N"/>
    <property type="match status" value="1"/>
</dbReference>
<accession>A0A0N4WDQ7</accession>